<dbReference type="AlphaFoldDB" id="A0A9P3LCM8"/>
<dbReference type="EMBL" id="BPQB01000011">
    <property type="protein sequence ID" value="GJE89037.1"/>
    <property type="molecule type" value="Genomic_DNA"/>
</dbReference>
<sequence>MYAAARPSVKSAAVAAGLFGSLAASFSAADVQRPSVSSLSPLVIVSRLNAKYKEPGEGKDLMREQLHYCS</sequence>
<name>A0A9P3LCM8_9APHY</name>
<keyword evidence="2" id="KW-1185">Reference proteome</keyword>
<organism evidence="1 2">
    <name type="scientific">Phanerochaete sordida</name>
    <dbReference type="NCBI Taxonomy" id="48140"/>
    <lineage>
        <taxon>Eukaryota</taxon>
        <taxon>Fungi</taxon>
        <taxon>Dikarya</taxon>
        <taxon>Basidiomycota</taxon>
        <taxon>Agaricomycotina</taxon>
        <taxon>Agaricomycetes</taxon>
        <taxon>Polyporales</taxon>
        <taxon>Phanerochaetaceae</taxon>
        <taxon>Phanerochaete</taxon>
    </lineage>
</organism>
<evidence type="ECO:0000313" key="2">
    <source>
        <dbReference type="Proteomes" id="UP000703269"/>
    </source>
</evidence>
<reference evidence="1 2" key="1">
    <citation type="submission" date="2021-08" db="EMBL/GenBank/DDBJ databases">
        <title>Draft Genome Sequence of Phanerochaete sordida strain YK-624.</title>
        <authorList>
            <person name="Mori T."/>
            <person name="Dohra H."/>
            <person name="Suzuki T."/>
            <person name="Kawagishi H."/>
            <person name="Hirai H."/>
        </authorList>
    </citation>
    <scope>NUCLEOTIDE SEQUENCE [LARGE SCALE GENOMIC DNA]</scope>
    <source>
        <strain evidence="1 2">YK-624</strain>
    </source>
</reference>
<gene>
    <name evidence="1" type="ORF">PsYK624_051270</name>
</gene>
<dbReference type="Proteomes" id="UP000703269">
    <property type="component" value="Unassembled WGS sequence"/>
</dbReference>
<evidence type="ECO:0000313" key="1">
    <source>
        <dbReference type="EMBL" id="GJE89037.1"/>
    </source>
</evidence>
<comment type="caution">
    <text evidence="1">The sequence shown here is derived from an EMBL/GenBank/DDBJ whole genome shotgun (WGS) entry which is preliminary data.</text>
</comment>
<protein>
    <submittedName>
        <fullName evidence="1">Uncharacterized protein</fullName>
    </submittedName>
</protein>
<accession>A0A9P3LCM8</accession>
<proteinExistence type="predicted"/>